<dbReference type="RefSeq" id="WP_022737572.1">
    <property type="nucleotide sequence ID" value="NZ_PVTZ01000002.1"/>
</dbReference>
<comment type="caution">
    <text evidence="2">The sequence shown here is derived from an EMBL/GenBank/DDBJ whole genome shotgun (WGS) entry which is preliminary data.</text>
</comment>
<dbReference type="InterPro" id="IPR012433">
    <property type="entry name" value="Imm11"/>
</dbReference>
<reference evidence="2 3" key="1">
    <citation type="submission" date="2018-03" db="EMBL/GenBank/DDBJ databases">
        <title>Genomic Encyclopedia of Archaeal and Bacterial Type Strains, Phase II (KMG-II): from individual species to whole genera.</title>
        <authorList>
            <person name="Goeker M."/>
        </authorList>
    </citation>
    <scope>NUCLEOTIDE SEQUENCE [LARGE SCALE GENOMIC DNA]</scope>
    <source>
        <strain evidence="2 3">RHA1</strain>
    </source>
</reference>
<dbReference type="EMBL" id="PVTZ01000002">
    <property type="protein sequence ID" value="PRZ16302.1"/>
    <property type="molecule type" value="Genomic_DNA"/>
</dbReference>
<proteinExistence type="predicted"/>
<evidence type="ECO:0000259" key="1">
    <source>
        <dbReference type="Pfam" id="PF07791"/>
    </source>
</evidence>
<name>A0ABX5ES42_9BACL</name>
<organism evidence="2 3">
    <name type="scientific">Laceyella sediminis</name>
    <dbReference type="NCBI Taxonomy" id="573074"/>
    <lineage>
        <taxon>Bacteria</taxon>
        <taxon>Bacillati</taxon>
        <taxon>Bacillota</taxon>
        <taxon>Bacilli</taxon>
        <taxon>Bacillales</taxon>
        <taxon>Thermoactinomycetaceae</taxon>
        <taxon>Laceyella</taxon>
    </lineage>
</organism>
<sequence length="187" mass="22090">MKIWELKASLDERFETIQLVNFDQDYEKYFKERFNSITPLEDVWEEVKIYTLEEGESSDCPKFWGHSAAPVFSERALDVTQDFLKDKVEVLPLAHPEKNYFAIHVMNAIDAIDYNRAVIRQLRSGLRVGFEKYAFIKEKVKGEHIFRIFLDDRIRSMVFVSNEFKEAVESNGLVGFQFNEVWDSEKE</sequence>
<dbReference type="Proteomes" id="UP000238836">
    <property type="component" value="Unassembled WGS sequence"/>
</dbReference>
<gene>
    <name evidence="2" type="ORF">CLV36_1026</name>
</gene>
<keyword evidence="3" id="KW-1185">Reference proteome</keyword>
<feature type="domain" description="Immunity MXAN-0049 protein" evidence="1">
    <location>
        <begin position="96"/>
        <end position="181"/>
    </location>
</feature>
<evidence type="ECO:0000313" key="3">
    <source>
        <dbReference type="Proteomes" id="UP000238836"/>
    </source>
</evidence>
<evidence type="ECO:0000313" key="2">
    <source>
        <dbReference type="EMBL" id="PRZ16302.1"/>
    </source>
</evidence>
<accession>A0ABX5ES42</accession>
<protein>
    <recommendedName>
        <fullName evidence="1">Immunity MXAN-0049 protein domain-containing protein</fullName>
    </recommendedName>
</protein>
<dbReference type="Pfam" id="PF07791">
    <property type="entry name" value="Imm11"/>
    <property type="match status" value="1"/>
</dbReference>